<feature type="compositionally biased region" description="Polar residues" evidence="2">
    <location>
        <begin position="448"/>
        <end position="463"/>
    </location>
</feature>
<feature type="compositionally biased region" description="Low complexity" evidence="2">
    <location>
        <begin position="517"/>
        <end position="526"/>
    </location>
</feature>
<feature type="region of interest" description="Disordered" evidence="2">
    <location>
        <begin position="73"/>
        <end position="104"/>
    </location>
</feature>
<dbReference type="Pfam" id="PF02854">
    <property type="entry name" value="MIF4G"/>
    <property type="match status" value="1"/>
</dbReference>
<feature type="compositionally biased region" description="Low complexity" evidence="2">
    <location>
        <begin position="413"/>
        <end position="434"/>
    </location>
</feature>
<feature type="compositionally biased region" description="Pro residues" evidence="2">
    <location>
        <begin position="82"/>
        <end position="92"/>
    </location>
</feature>
<feature type="region of interest" description="Disordered" evidence="2">
    <location>
        <begin position="622"/>
        <end position="665"/>
    </location>
</feature>
<feature type="compositionally biased region" description="Polar residues" evidence="2">
    <location>
        <begin position="952"/>
        <end position="966"/>
    </location>
</feature>
<feature type="compositionally biased region" description="Low complexity" evidence="2">
    <location>
        <begin position="1523"/>
        <end position="1532"/>
    </location>
</feature>
<evidence type="ECO:0000256" key="2">
    <source>
        <dbReference type="SAM" id="MobiDB-lite"/>
    </source>
</evidence>
<gene>
    <name evidence="4" type="ORF">V9T40_009719</name>
</gene>
<keyword evidence="1" id="KW-0810">Translation regulation</keyword>
<feature type="compositionally biased region" description="Polar residues" evidence="2">
    <location>
        <begin position="177"/>
        <end position="191"/>
    </location>
</feature>
<feature type="region of interest" description="Disordered" evidence="2">
    <location>
        <begin position="1032"/>
        <end position="1064"/>
    </location>
</feature>
<feature type="region of interest" description="Disordered" evidence="2">
    <location>
        <begin position="325"/>
        <end position="365"/>
    </location>
</feature>
<feature type="region of interest" description="Disordered" evidence="2">
    <location>
        <begin position="1441"/>
        <end position="1532"/>
    </location>
</feature>
<feature type="compositionally biased region" description="Low complexity" evidence="2">
    <location>
        <begin position="252"/>
        <end position="263"/>
    </location>
</feature>
<feature type="compositionally biased region" description="Basic and acidic residues" evidence="2">
    <location>
        <begin position="834"/>
        <end position="846"/>
    </location>
</feature>
<dbReference type="SMART" id="SM00543">
    <property type="entry name" value="MIF4G"/>
    <property type="match status" value="1"/>
</dbReference>
<protein>
    <recommendedName>
        <fullName evidence="3">W2 domain-containing protein</fullName>
    </recommendedName>
</protein>
<dbReference type="SUPFAM" id="SSF48371">
    <property type="entry name" value="ARM repeat"/>
    <property type="match status" value="3"/>
</dbReference>
<dbReference type="Proteomes" id="UP001367676">
    <property type="component" value="Unassembled WGS sequence"/>
</dbReference>
<feature type="compositionally biased region" description="Basic and acidic residues" evidence="2">
    <location>
        <begin position="727"/>
        <end position="745"/>
    </location>
</feature>
<feature type="compositionally biased region" description="Basic and acidic residues" evidence="2">
    <location>
        <begin position="436"/>
        <end position="447"/>
    </location>
</feature>
<accession>A0AAN9TQH5</accession>
<feature type="compositionally biased region" description="Polar residues" evidence="2">
    <location>
        <begin position="200"/>
        <end position="251"/>
    </location>
</feature>
<evidence type="ECO:0000256" key="1">
    <source>
        <dbReference type="ARBA" id="ARBA00022845"/>
    </source>
</evidence>
<dbReference type="InterPro" id="IPR016024">
    <property type="entry name" value="ARM-type_fold"/>
</dbReference>
<dbReference type="GO" id="GO:0016281">
    <property type="term" value="C:eukaryotic translation initiation factor 4F complex"/>
    <property type="evidence" value="ECO:0007669"/>
    <property type="project" value="TreeGrafter"/>
</dbReference>
<organism evidence="4 5">
    <name type="scientific">Parthenolecanium corni</name>
    <dbReference type="NCBI Taxonomy" id="536013"/>
    <lineage>
        <taxon>Eukaryota</taxon>
        <taxon>Metazoa</taxon>
        <taxon>Ecdysozoa</taxon>
        <taxon>Arthropoda</taxon>
        <taxon>Hexapoda</taxon>
        <taxon>Insecta</taxon>
        <taxon>Pterygota</taxon>
        <taxon>Neoptera</taxon>
        <taxon>Paraneoptera</taxon>
        <taxon>Hemiptera</taxon>
        <taxon>Sternorrhyncha</taxon>
        <taxon>Coccoidea</taxon>
        <taxon>Coccidae</taxon>
        <taxon>Parthenolecanium</taxon>
    </lineage>
</organism>
<feature type="compositionally biased region" description="Low complexity" evidence="2">
    <location>
        <begin position="332"/>
        <end position="357"/>
    </location>
</feature>
<reference evidence="4 5" key="1">
    <citation type="submission" date="2024-03" db="EMBL/GenBank/DDBJ databases">
        <title>Adaptation during the transition from Ophiocordyceps entomopathogen to insect associate is accompanied by gene loss and intensified selection.</title>
        <authorList>
            <person name="Ward C.M."/>
            <person name="Onetto C.A."/>
            <person name="Borneman A.R."/>
        </authorList>
    </citation>
    <scope>NUCLEOTIDE SEQUENCE [LARGE SCALE GENOMIC DNA]</scope>
    <source>
        <strain evidence="4">AWRI1</strain>
        <tissue evidence="4">Single Adult Female</tissue>
    </source>
</reference>
<feature type="compositionally biased region" description="Basic and acidic residues" evidence="2">
    <location>
        <begin position="302"/>
        <end position="312"/>
    </location>
</feature>
<comment type="caution">
    <text evidence="4">The sequence shown here is derived from an EMBL/GenBank/DDBJ whole genome shotgun (WGS) entry which is preliminary data.</text>
</comment>
<evidence type="ECO:0000313" key="4">
    <source>
        <dbReference type="EMBL" id="KAK7602278.1"/>
    </source>
</evidence>
<feature type="compositionally biased region" description="Polar residues" evidence="2">
    <location>
        <begin position="1459"/>
        <end position="1480"/>
    </location>
</feature>
<keyword evidence="5" id="KW-1185">Reference proteome</keyword>
<dbReference type="PANTHER" id="PTHR23253">
    <property type="entry name" value="EUKARYOTIC TRANSLATION INITIATION FACTOR 4 GAMMA"/>
    <property type="match status" value="1"/>
</dbReference>
<feature type="compositionally biased region" description="Basic and acidic residues" evidence="2">
    <location>
        <begin position="1374"/>
        <end position="1396"/>
    </location>
</feature>
<proteinExistence type="predicted"/>
<evidence type="ECO:0000259" key="3">
    <source>
        <dbReference type="PROSITE" id="PS51363"/>
    </source>
</evidence>
<dbReference type="GO" id="GO:0003743">
    <property type="term" value="F:translation initiation factor activity"/>
    <property type="evidence" value="ECO:0007669"/>
    <property type="project" value="TreeGrafter"/>
</dbReference>
<sequence>MLVYVLGNLHDGMSYPGSNSLSLQPTAAPVTVPPANTHLSQHSSQYLQGNSVSVGHPSTFHLATHVPVTSTQAIQIQTHPQGPTPSSTPPAVPNDSKGSHQYPQQSPAIVFGTEYNSLFLLIYFSIFFQIPYGNRNHGNRGGLSVTPRPHSQQLIQIQAAALAGQMNGGNLMPSQYPIPSSTSPDQHSVYYSSLPPTPSTQPFNSTYPTNRTHWQNPNRTAPQGGVQLQSHTSMLPNNPMYSNISTVPIASQQTQPPLQQPQQPLAPPQPRAKRRPCAVAIIHPDTMKEVTVDGDNDTNDEQSVKSKEIMEKDELTKHLFASQVKDAAQEPSTRSIPSAQSSASSSTSLKESTISGSINGVPTPVAPVAQPITIVAPSSSADRKSSSQSTSSTNNLSANTISDSNISNNKVDAAAASAASFKPTTTLSAPSSSSKMDYKRPTREETQPHQQTAVPSMESSSITPAVVLPPVGEGSKLRQSAPAWQETSSTLSKVAPTMAASSGTNKKLAKESETSDSANSSTVGSSFSSAALASSSSVASAPAAVGHDVAHKISTVTTSNSVVDDNASVLTAAKGGGPSKHCIQSSSSPSSVGVSSQSREDVSSVSKSVVSAKPAVTISDVLLLPQPSSVPTTAPSSASTVSVSKSKQKISVPSSRDPLLPTPSGVVASSLDTISPLSIAAATPSAGSDEKLTAAPMAQQPAIPVASQVPGPKAVTSAPSQSSANSEDDRKDDRKVTAIAKEEKPTNLPQKRNRGGNSNKEVTVNETANAVDHHPSSGAKNKSTQSSSKHHAGDGSKSTSSNTPSSTANKQSNGETAEPPTENKMSNKKKKGKKDTSKKNLEKDNADTDASINKAPPVTEKNRGSSEKSSEKSSQQHQQQAQQQQQNATENVANSSSNTSSRKTNSSQKSATVTAVSTSNETKDNANILADSKEKAQIQQNIPAVPKLPATQAHSSNKTESVTSDETPAKRKKYSVEEILSYRFLPQCKLPVKLKPDVPLMVDARYQGAPRSMSQNGYSAANSFLPSFAHPHPHQAPPRMSMGGSGRKSQTGMRRDRPPQPIHVSLSLKDDVPLRQSKDAWKPSRLNPERNVVDDETKKTEALNKAVRGILNKLTPEKFPTLIDKIHSLQIDNSNRLEGVIDLIFQKAIDEPGFCRWYAEMCRVMQTLTVINEATNTQESFRKILLNKCQSEFQREKAAEMDSEKRLAEIKACNDPEKKKELQLEFEEMERKMRRKSVGNCRFIGELFKLQMLTAKIMIRCVAQLLSNLEEESLECLCKLLTTIGKDLEMKLGPSGPIELDKFINQMQEIINDKKNKVSSRIRFMLQDVIDLRRNKWVPRREADNPKTIDQMNQEFERKEQDIKLANMLPRGGKQYDDYGRNRDFKKNPKNDKDEWQTVTNKNSFNSKIANQKIDMTKLHGLKQSNAPVVESLGPQGSHSLWRFGASSGSKSAGPGSMHSMQSLSARNSVSSKLTPSNSTEKPRPFAMPREDDANKMSRSSSSQNSRPISRESSVQRVPSRNASQSSIQSSAPPLVDKDVLERYCKTILEEYAVNNSVADSIAAFEERINPQQVNDALEGYVNIILEKTKLTNTLSTFIDASDDILIDCPRLWDYLAETLCPLFIEDCLKYSEFETTFVAKLPAQRNGPFLLAVNELLNKENVRKSQDNEELVAALTRAVCEYFFSLKEELNDDKFLKIFNEKFFRYFKFYVENKEGLEMICLRTVADYARETEYPKGFLLNMCKSLHDSKCVSPDSFLSWRENYRNHPMSGVVFSSLNQFFHSIEE</sequence>
<feature type="compositionally biased region" description="Low complexity" evidence="2">
    <location>
        <begin position="1445"/>
        <end position="1457"/>
    </location>
</feature>
<feature type="compositionally biased region" description="Basic and acidic residues" evidence="2">
    <location>
        <begin position="860"/>
        <end position="871"/>
    </location>
</feature>
<feature type="region of interest" description="Disordered" evidence="2">
    <location>
        <begin position="1366"/>
        <end position="1397"/>
    </location>
</feature>
<feature type="region of interest" description="Disordered" evidence="2">
    <location>
        <begin position="682"/>
        <end position="971"/>
    </location>
</feature>
<dbReference type="InterPro" id="IPR003890">
    <property type="entry name" value="MIF4G-like_typ-3"/>
</dbReference>
<feature type="region of interest" description="Disordered" evidence="2">
    <location>
        <begin position="377"/>
        <end position="526"/>
    </location>
</feature>
<feature type="compositionally biased region" description="Low complexity" evidence="2">
    <location>
        <begin position="1498"/>
        <end position="1513"/>
    </location>
</feature>
<feature type="compositionally biased region" description="Low complexity" evidence="2">
    <location>
        <begin position="625"/>
        <end position="655"/>
    </location>
</feature>
<feature type="compositionally biased region" description="Polar residues" evidence="2">
    <location>
        <begin position="778"/>
        <end position="787"/>
    </location>
</feature>
<feature type="region of interest" description="Disordered" evidence="2">
    <location>
        <begin position="570"/>
        <end position="606"/>
    </location>
</feature>
<feature type="compositionally biased region" description="Polar residues" evidence="2">
    <location>
        <begin position="747"/>
        <end position="768"/>
    </location>
</feature>
<dbReference type="Gene3D" id="1.25.40.180">
    <property type="match status" value="2"/>
</dbReference>
<name>A0AAN9TQH5_9HEMI</name>
<feature type="compositionally biased region" description="Low complexity" evidence="2">
    <location>
        <begin position="796"/>
        <end position="807"/>
    </location>
</feature>
<dbReference type="PROSITE" id="PS51363">
    <property type="entry name" value="W2"/>
    <property type="match status" value="1"/>
</dbReference>
<dbReference type="GO" id="GO:0003729">
    <property type="term" value="F:mRNA binding"/>
    <property type="evidence" value="ECO:0007669"/>
    <property type="project" value="TreeGrafter"/>
</dbReference>
<feature type="compositionally biased region" description="Low complexity" evidence="2">
    <location>
        <begin position="377"/>
        <end position="402"/>
    </location>
</feature>
<dbReference type="PANTHER" id="PTHR23253:SF78">
    <property type="entry name" value="EUKARYOTIC TRANSLATION INITIATION FACTOR 4G1, ISOFORM B-RELATED"/>
    <property type="match status" value="1"/>
</dbReference>
<feature type="compositionally biased region" description="Basic and acidic residues" evidence="2">
    <location>
        <begin position="1481"/>
        <end position="1496"/>
    </location>
</feature>
<feature type="compositionally biased region" description="Low complexity" evidence="2">
    <location>
        <begin position="872"/>
        <end position="911"/>
    </location>
</feature>
<feature type="domain" description="W2" evidence="3">
    <location>
        <begin position="1624"/>
        <end position="1787"/>
    </location>
</feature>
<dbReference type="InterPro" id="IPR003307">
    <property type="entry name" value="W2_domain"/>
</dbReference>
<feature type="compositionally biased region" description="Low complexity" evidence="2">
    <location>
        <begin position="584"/>
        <end position="606"/>
    </location>
</feature>
<dbReference type="GO" id="GO:0006417">
    <property type="term" value="P:regulation of translation"/>
    <property type="evidence" value="ECO:0007669"/>
    <property type="project" value="UniProtKB-KW"/>
</dbReference>
<evidence type="ECO:0000313" key="5">
    <source>
        <dbReference type="Proteomes" id="UP001367676"/>
    </source>
</evidence>
<feature type="region of interest" description="Disordered" evidence="2">
    <location>
        <begin position="175"/>
        <end position="312"/>
    </location>
</feature>
<dbReference type="EMBL" id="JBBCAQ010000010">
    <property type="protein sequence ID" value="KAK7602278.1"/>
    <property type="molecule type" value="Genomic_DNA"/>
</dbReference>